<evidence type="ECO:0000256" key="2">
    <source>
        <dbReference type="ARBA" id="ARBA00022525"/>
    </source>
</evidence>
<feature type="domain" description="Dystroglycan-type cadherin-like" evidence="4">
    <location>
        <begin position="750"/>
        <end position="851"/>
    </location>
</feature>
<dbReference type="SUPFAM" id="SSF49313">
    <property type="entry name" value="Cadherin-like"/>
    <property type="match status" value="2"/>
</dbReference>
<dbReference type="Pfam" id="PF06594">
    <property type="entry name" value="HCBP_related"/>
    <property type="match status" value="1"/>
</dbReference>
<dbReference type="SUPFAM" id="SSF51120">
    <property type="entry name" value="beta-Roll"/>
    <property type="match status" value="3"/>
</dbReference>
<feature type="domain" description="Dystroglycan-type cadherin-like" evidence="4">
    <location>
        <begin position="949"/>
        <end position="1047"/>
    </location>
</feature>
<dbReference type="Pfam" id="PF05345">
    <property type="entry name" value="He_PIG"/>
    <property type="match status" value="2"/>
</dbReference>
<dbReference type="GO" id="GO:0016020">
    <property type="term" value="C:membrane"/>
    <property type="evidence" value="ECO:0007669"/>
    <property type="project" value="InterPro"/>
</dbReference>
<dbReference type="Gene3D" id="2.80.10.50">
    <property type="match status" value="3"/>
</dbReference>
<dbReference type="PANTHER" id="PTHR38340:SF1">
    <property type="entry name" value="S-LAYER PROTEIN"/>
    <property type="match status" value="1"/>
</dbReference>
<dbReference type="GO" id="GO:0005576">
    <property type="term" value="C:extracellular region"/>
    <property type="evidence" value="ECO:0007669"/>
    <property type="project" value="UniProtKB-SubCell"/>
</dbReference>
<dbReference type="PRINTS" id="PR00313">
    <property type="entry name" value="CABNDNGRPT"/>
</dbReference>
<keyword evidence="2" id="KW-0964">Secreted</keyword>
<dbReference type="Gene3D" id="2.150.10.10">
    <property type="entry name" value="Serralysin-like metalloprotease, C-terminal"/>
    <property type="match status" value="2"/>
</dbReference>
<organism evidence="5 6">
    <name type="scientific">Candidatus Accumulibacter meliphilus</name>
    <dbReference type="NCBI Taxonomy" id="2211374"/>
    <lineage>
        <taxon>Bacteria</taxon>
        <taxon>Pseudomonadati</taxon>
        <taxon>Pseudomonadota</taxon>
        <taxon>Betaproteobacteria</taxon>
        <taxon>Candidatus Accumulibacter</taxon>
    </lineage>
</organism>
<evidence type="ECO:0000259" key="4">
    <source>
        <dbReference type="SMART" id="SM00736"/>
    </source>
</evidence>
<dbReference type="InterPro" id="IPR011049">
    <property type="entry name" value="Serralysin-like_metalloprot_C"/>
</dbReference>
<dbReference type="GO" id="GO:0005509">
    <property type="term" value="F:calcium ion binding"/>
    <property type="evidence" value="ECO:0007669"/>
    <property type="project" value="InterPro"/>
</dbReference>
<evidence type="ECO:0000313" key="6">
    <source>
        <dbReference type="Proteomes" id="UP000253831"/>
    </source>
</evidence>
<comment type="subcellular location">
    <subcellularLocation>
        <location evidence="1">Secreted</location>
    </subcellularLocation>
</comment>
<dbReference type="SMART" id="SM00736">
    <property type="entry name" value="CADG"/>
    <property type="match status" value="2"/>
</dbReference>
<accession>A0A369XLR6</accession>
<dbReference type="PROSITE" id="PS00330">
    <property type="entry name" value="HEMOLYSIN_CALCIUM"/>
    <property type="match status" value="3"/>
</dbReference>
<dbReference type="InterPro" id="IPR006644">
    <property type="entry name" value="Cadg"/>
</dbReference>
<dbReference type="Gene3D" id="2.60.40.2700">
    <property type="match status" value="3"/>
</dbReference>
<dbReference type="InterPro" id="IPR050557">
    <property type="entry name" value="RTX_toxin/Mannuronan_C5-epim"/>
</dbReference>
<dbReference type="Proteomes" id="UP000253831">
    <property type="component" value="Unassembled WGS sequence"/>
</dbReference>
<evidence type="ECO:0000313" key="5">
    <source>
        <dbReference type="EMBL" id="RDE51071.1"/>
    </source>
</evidence>
<dbReference type="Pfam" id="PF17164">
    <property type="entry name" value="DUF5122"/>
    <property type="match status" value="7"/>
</dbReference>
<sequence length="1515" mass="157290">MAITRISTKSCSVPLLGLRGSSTSLKQRIRLAPFVTLISVVQKTRVDLIPEGFTSPCHKSMNVNDFSLRRSSKKRHAIRVPRPCLRLAAGIRTEDVTLARSENDLVVGLVTGADKITIENFYLDNNPENPANPIQQIEFSDHRIWSIQEIVGLVNHSPTGAISIVGTAAKNQLLFADNTLADVDGMGSVTFQWQSSADNSAWNIIAGATTAYLGLTEAEIGKQVRVVASYRDGLGTLESVSSLATAVVANVNAMPTGLVTVTGTPALNQVLIADNTLADADGLGPISYQWQSSTDGINWTDIDAATSNAFIVSIDQFAKQVRVVAYYMDGHGVPESSYSSPIAITNTGPVFVGNKNMPGVVISSAGLATAWGYSVAIQSDGKYLLTGENTVGDYTDFTLLRYSTDGSLDTSFDGDGKVTTAFGLYWDSSYAVAVQADGRILVGGFSSQWATDFALARYNSDGSLDTSFSGDGKVTTDIGGFWDQAYALAVQSDGKVLLAGMASGNPSSTSDFALVRYNSDGSLDSSFAGDGKLTSTAGYNEQILNAVTVQSDGKILAAGYGRGEDYRETDFIFLRYNIDGSLDASFDGDGIVTLDTGRYDAAKSVSAQADGKIVVVGSDSSGSFLRRFNDNGAFDAGFGVGGRAAIAFVSSDYGKSLTLQPDGKILVTGSFGSDLALARYNSDGSPDTAFGINGIATTKTSSSYDSGNAVVVEADGKIVVAGGRYNDDDSDTTFVLVRYNADGTLDTTFGGTIGVADHTVDHGTLLHFSVPARFFAETDVGDSLAFSATQTDGSALPAWLSFDAATLTFNGVPSRSDAGSIRLKLVATDLAGESAVSNEFQVTVALVGSAPTGEVTINGSAAEKQVLTASNTLADEDGMGAINYEWQISADGTNWSVINGATSSSIEPSQAHVGKQLRVVASYTDGSGTVESKTSSATTAIADVNDAPTVASAISDQVLTDGIEFSATLPAGTFSDIDPGDVLTYSAGLADGSALPAWLSFDAVTRTWHGIPTAAGTISIRVTATDSGGLAASDVFEIAVKSLSKMLRGTASADTLTGGSGNDTLNGGLGADTMIGGLGNDRYYVDNSGDRVVEALDEGNDIIYSSVSWALGEHVERLYLTGSNATTAIGNALANTLYGHANSAPNVLTGGLGNDVYFLGADDSAVEDDDAGTDSVHTYADHTLADNVEHLYLNVATAASLTGNELANSLRGNAGDDTLVGLSGNDTLNGGLGADTMIGGLGNDRYYVDNVENVDNSGDHVVEALDEGNDIIYSSVSWALGEHVERLYLTGSNATTAIGNALANTLYGHANSAPNVLTGGLGNDVYYLGVGDSAVEDDAGGIDRVYTYADHTLADNVEHLYLNVATAATLTGNELANSLRGHAGDDTLGGLSGNDTLNGGLGNDTLSAGDGRDSIRFDSMLNALTNVDTITDYNVADDTIHLENAIFTALTTTGTLGLGSFRRGAAAVDADDYLIYDDTTGALYYDADGNGVAAAVQFAAFSAAPALTYADFLVT</sequence>
<name>A0A369XLR6_9PROT</name>
<dbReference type="InterPro" id="IPR010566">
    <property type="entry name" value="Haemolys_ca-bd"/>
</dbReference>
<evidence type="ECO:0000256" key="3">
    <source>
        <dbReference type="ARBA" id="ARBA00022837"/>
    </source>
</evidence>
<dbReference type="InterPro" id="IPR013783">
    <property type="entry name" value="Ig-like_fold"/>
</dbReference>
<evidence type="ECO:0000256" key="1">
    <source>
        <dbReference type="ARBA" id="ARBA00004613"/>
    </source>
</evidence>
<keyword evidence="3" id="KW-0106">Calcium</keyword>
<dbReference type="InterPro" id="IPR001343">
    <property type="entry name" value="Hemolysn_Ca-bd"/>
</dbReference>
<dbReference type="PANTHER" id="PTHR38340">
    <property type="entry name" value="S-LAYER PROTEIN"/>
    <property type="match status" value="1"/>
</dbReference>
<comment type="caution">
    <text evidence="5">The sequence shown here is derived from an EMBL/GenBank/DDBJ whole genome shotgun (WGS) entry which is preliminary data.</text>
</comment>
<dbReference type="NCBIfam" id="TIGR02608">
    <property type="entry name" value="delta_60_rpt"/>
    <property type="match status" value="7"/>
</dbReference>
<dbReference type="Gene3D" id="2.60.40.10">
    <property type="entry name" value="Immunoglobulins"/>
    <property type="match status" value="2"/>
</dbReference>
<dbReference type="EMBL" id="QPGA01000011">
    <property type="protein sequence ID" value="RDE51071.1"/>
    <property type="molecule type" value="Genomic_DNA"/>
</dbReference>
<dbReference type="Pfam" id="PF00353">
    <property type="entry name" value="HemolysinCabind"/>
    <property type="match status" value="5"/>
</dbReference>
<gene>
    <name evidence="5" type="ORF">DVS81_07960</name>
</gene>
<proteinExistence type="predicted"/>
<dbReference type="InterPro" id="IPR013431">
    <property type="entry name" value="Delta_60_rpt"/>
</dbReference>
<dbReference type="SUPFAM" id="SSF101898">
    <property type="entry name" value="NHL repeat"/>
    <property type="match status" value="1"/>
</dbReference>
<dbReference type="InterPro" id="IPR015919">
    <property type="entry name" value="Cadherin-like_sf"/>
</dbReference>
<reference evidence="5 6" key="1">
    <citation type="submission" date="2018-05" db="EMBL/GenBank/DDBJ databases">
        <title>Integrated omic analyses show evidence that a Ca. Accumulibacter phosphatis strain performs denitrification under micro-aerobic conditions.</title>
        <authorList>
            <person name="Camejo P.Y."/>
            <person name="Katherine M.D."/>
            <person name="Daniel N.R."/>
        </authorList>
    </citation>
    <scope>NUCLEOTIDE SEQUENCE [LARGE SCALE GENOMIC DNA]</scope>
    <source>
        <strain evidence="5">UW-LDO-IC</strain>
    </source>
</reference>
<dbReference type="InterPro" id="IPR018511">
    <property type="entry name" value="Hemolysin-typ_Ca-bd_CS"/>
</dbReference>
<protein>
    <recommendedName>
        <fullName evidence="4">Dystroglycan-type cadherin-like domain-containing protein</fullName>
    </recommendedName>
</protein>